<dbReference type="Gene3D" id="3.40.50.150">
    <property type="entry name" value="Vaccinia Virus protein VP39"/>
    <property type="match status" value="1"/>
</dbReference>
<dbReference type="PANTHER" id="PTHR43591:SF10">
    <property type="entry name" value="ABC TRANSMEMBRANE TYPE-1 DOMAIN-CONTAINING PROTEIN-RELATED"/>
    <property type="match status" value="1"/>
</dbReference>
<dbReference type="InterPro" id="IPR029063">
    <property type="entry name" value="SAM-dependent_MTases_sf"/>
</dbReference>
<feature type="region of interest" description="Disordered" evidence="2">
    <location>
        <begin position="1"/>
        <end position="66"/>
    </location>
</feature>
<dbReference type="PANTHER" id="PTHR43591">
    <property type="entry name" value="METHYLTRANSFERASE"/>
    <property type="match status" value="1"/>
</dbReference>
<accession>A0AAD5WS42</accession>
<reference evidence="3" key="1">
    <citation type="submission" date="2022-07" db="EMBL/GenBank/DDBJ databases">
        <title>Draft genome sequence of Zalerion maritima ATCC 34329, a (micro)plastics degrading marine fungus.</title>
        <authorList>
            <person name="Paco A."/>
            <person name="Goncalves M.F.M."/>
            <person name="Rocha-Santos T.A.P."/>
            <person name="Alves A."/>
        </authorList>
    </citation>
    <scope>NUCLEOTIDE SEQUENCE</scope>
    <source>
        <strain evidence="3">ATCC 34329</strain>
    </source>
</reference>
<evidence type="ECO:0000256" key="1">
    <source>
        <dbReference type="ARBA" id="ARBA00038158"/>
    </source>
</evidence>
<comment type="caution">
    <text evidence="3">The sequence shown here is derived from an EMBL/GenBank/DDBJ whole genome shotgun (WGS) entry which is preliminary data.</text>
</comment>
<comment type="similarity">
    <text evidence="1">Belongs to the methyltransferase superfamily. LaeA methyltransferase family.</text>
</comment>
<dbReference type="Proteomes" id="UP001201980">
    <property type="component" value="Unassembled WGS sequence"/>
</dbReference>
<evidence type="ECO:0000256" key="2">
    <source>
        <dbReference type="SAM" id="MobiDB-lite"/>
    </source>
</evidence>
<name>A0AAD5WS42_9PEZI</name>
<dbReference type="AlphaFoldDB" id="A0AAD5WS42"/>
<keyword evidence="3" id="KW-0489">Methyltransferase</keyword>
<dbReference type="GO" id="GO:0008168">
    <property type="term" value="F:methyltransferase activity"/>
    <property type="evidence" value="ECO:0007669"/>
    <property type="project" value="UniProtKB-KW"/>
</dbReference>
<sequence>MAGEPGSSAEVPPSQEPAAKEHNGQSLQPQQSTPIQVDSLVDSDGIDHSDGDSSYGGEYDSDEMTTSSLTSAITNYVYENGRRYHSYRQGAYWGPNDDKAQDNLDIFHHIFTLTLGGRLYLAPIQEDVHRVLDLGTGTGIWAVDFADAHPSAAVVATDLSPIQPSDVPPNLEFQIDDFTLEWTFRKESLDFIHARSIYGCASDYPALYKEALAHLRPGGWYEQAEISVIPRAEDGSLEGTSMEKWGPLAIEAGQKFGKSFGIAEDMSGLMEEAGFINVQRHAFKWPIGPWPKNPKLKQIGAYNRVGWEDGVDGWAMFLFTKFLGWKPEEVQLLTAGIRKELRSKSIHSYQYM</sequence>
<gene>
    <name evidence="3" type="ORF">MKZ38_000355</name>
</gene>
<dbReference type="GO" id="GO:0032259">
    <property type="term" value="P:methylation"/>
    <property type="evidence" value="ECO:0007669"/>
    <property type="project" value="UniProtKB-KW"/>
</dbReference>
<dbReference type="EMBL" id="JAKWBI020000108">
    <property type="protein sequence ID" value="KAJ2902594.1"/>
    <property type="molecule type" value="Genomic_DNA"/>
</dbReference>
<protein>
    <submittedName>
        <fullName evidence="3">S-adenosyl-L-methionine-dependent methyltransferase</fullName>
    </submittedName>
</protein>
<dbReference type="SUPFAM" id="SSF53335">
    <property type="entry name" value="S-adenosyl-L-methionine-dependent methyltransferases"/>
    <property type="match status" value="1"/>
</dbReference>
<organism evidence="3 4">
    <name type="scientific">Zalerion maritima</name>
    <dbReference type="NCBI Taxonomy" id="339359"/>
    <lineage>
        <taxon>Eukaryota</taxon>
        <taxon>Fungi</taxon>
        <taxon>Dikarya</taxon>
        <taxon>Ascomycota</taxon>
        <taxon>Pezizomycotina</taxon>
        <taxon>Sordariomycetes</taxon>
        <taxon>Lulworthiomycetidae</taxon>
        <taxon>Lulworthiales</taxon>
        <taxon>Lulworthiaceae</taxon>
        <taxon>Zalerion</taxon>
    </lineage>
</organism>
<proteinExistence type="inferred from homology"/>
<keyword evidence="3" id="KW-0808">Transferase</keyword>
<dbReference type="CDD" id="cd02440">
    <property type="entry name" value="AdoMet_MTases"/>
    <property type="match status" value="1"/>
</dbReference>
<dbReference type="Pfam" id="PF13489">
    <property type="entry name" value="Methyltransf_23"/>
    <property type="match status" value="1"/>
</dbReference>
<evidence type="ECO:0000313" key="3">
    <source>
        <dbReference type="EMBL" id="KAJ2902594.1"/>
    </source>
</evidence>
<keyword evidence="4" id="KW-1185">Reference proteome</keyword>
<evidence type="ECO:0000313" key="4">
    <source>
        <dbReference type="Proteomes" id="UP001201980"/>
    </source>
</evidence>
<feature type="compositionally biased region" description="Polar residues" evidence="2">
    <location>
        <begin position="24"/>
        <end position="36"/>
    </location>
</feature>